<keyword evidence="1" id="KW-1133">Transmembrane helix</keyword>
<dbReference type="EMBL" id="MF668280">
    <property type="protein sequence ID" value="ASZ74656.1"/>
    <property type="molecule type" value="Genomic_DNA"/>
</dbReference>
<accession>A0A249XSI0</accession>
<evidence type="ECO:0000313" key="3">
    <source>
        <dbReference type="Proteomes" id="UP000226037"/>
    </source>
</evidence>
<evidence type="ECO:0000256" key="1">
    <source>
        <dbReference type="SAM" id="Phobius"/>
    </source>
</evidence>
<keyword evidence="1" id="KW-0812">Transmembrane</keyword>
<organism evidence="2 3">
    <name type="scientific">Mycobacterium phage Phabba</name>
    <dbReference type="NCBI Taxonomy" id="2027899"/>
    <lineage>
        <taxon>Viruses</taxon>
        <taxon>Duplodnaviria</taxon>
        <taxon>Heunggongvirae</taxon>
        <taxon>Uroviricota</taxon>
        <taxon>Caudoviricetes</taxon>
        <taxon>Ceeclamvirinae</taxon>
        <taxon>Myrnavirus</taxon>
        <taxon>Myrnavirus phabba</taxon>
        <taxon>Myranavirus phabba</taxon>
    </lineage>
</organism>
<keyword evidence="1" id="KW-0472">Membrane</keyword>
<proteinExistence type="predicted"/>
<keyword evidence="3" id="KW-1185">Reference proteome</keyword>
<sequence>MFEKKSDGTYRFSRRFWVYTTIATLIICWIGWRTQDTADRVDEQVAYNSEFVINTNECLQQVVSVLTTRVGYNERIAELDSRRQKVWEQLVANLAASDNSAGLNQAALTDFQKELADINADQAETAKLRAENQYPQCAFKGSEPATPEPPK</sequence>
<name>A0A249XSI0_9CAUD</name>
<reference evidence="3" key="1">
    <citation type="submission" date="2017-08" db="EMBL/GenBank/DDBJ databases">
        <authorList>
            <person name="de Groot N.N."/>
        </authorList>
    </citation>
    <scope>NUCLEOTIDE SEQUENCE [LARGE SCALE GENOMIC DNA]</scope>
</reference>
<evidence type="ECO:0000313" key="2">
    <source>
        <dbReference type="EMBL" id="ASZ74656.1"/>
    </source>
</evidence>
<gene>
    <name evidence="2" type="ORF">SEA_PHABBA_81</name>
</gene>
<feature type="transmembrane region" description="Helical" evidence="1">
    <location>
        <begin position="12"/>
        <end position="32"/>
    </location>
</feature>
<dbReference type="Proteomes" id="UP000226037">
    <property type="component" value="Segment"/>
</dbReference>
<protein>
    <submittedName>
        <fullName evidence="2">Uncharacterized protein</fullName>
    </submittedName>
</protein>